<evidence type="ECO:0000313" key="10">
    <source>
        <dbReference type="Proteomes" id="UP000651977"/>
    </source>
</evidence>
<feature type="chain" id="PRO_5045362878" evidence="8">
    <location>
        <begin position="23"/>
        <end position="441"/>
    </location>
</feature>
<name>A0ABQ1HXS8_9ALTE</name>
<proteinExistence type="inferred from homology"/>
<dbReference type="SUPFAM" id="SSF56954">
    <property type="entry name" value="Outer membrane efflux proteins (OEP)"/>
    <property type="match status" value="1"/>
</dbReference>
<dbReference type="RefSeq" id="WP_083481547.1">
    <property type="nucleotide sequence ID" value="NZ_BMDY01000003.1"/>
</dbReference>
<dbReference type="InterPro" id="IPR058622">
    <property type="entry name" value="TolC"/>
</dbReference>
<keyword evidence="3" id="KW-0813">Transport</keyword>
<evidence type="ECO:0000256" key="2">
    <source>
        <dbReference type="ARBA" id="ARBA00007613"/>
    </source>
</evidence>
<evidence type="ECO:0000256" key="5">
    <source>
        <dbReference type="ARBA" id="ARBA00022692"/>
    </source>
</evidence>
<keyword evidence="5" id="KW-0812">Transmembrane</keyword>
<dbReference type="NCBIfam" id="TIGR01844">
    <property type="entry name" value="type_I_sec_TolC"/>
    <property type="match status" value="1"/>
</dbReference>
<comment type="subcellular location">
    <subcellularLocation>
        <location evidence="1">Cell outer membrane</location>
    </subcellularLocation>
</comment>
<dbReference type="PANTHER" id="PTHR30026">
    <property type="entry name" value="OUTER MEMBRANE PROTEIN TOLC"/>
    <property type="match status" value="1"/>
</dbReference>
<dbReference type="Gene3D" id="1.20.1600.10">
    <property type="entry name" value="Outer membrane efflux proteins (OEP)"/>
    <property type="match status" value="1"/>
</dbReference>
<dbReference type="InterPro" id="IPR051906">
    <property type="entry name" value="TolC-like"/>
</dbReference>
<sequence length="441" mass="47945">MTLKLKSLLLSTALAASFAVSADDLLQIYQLAETRDPQILQSKADRDQAFENITEQRAALLPQIGFSAGASYTATDNQAIDSISNTQASLGLQQALYSPSSWKNLSISEMSAAQADARYQAAQQQLMMRVSEAYFAVLSALDQLNFTAANKLAVARQLEQTKQRFQVGLTAITDVHEAQAEYDRTLAEEIQAMNSLSNSYEGLREITGLEHRQLSLLNADYFSAQPPKGDSQAWLEQANQHNLQLQANRIAKQIAEQQIKLAQTGHQPTLNLAASLGYDNNSYGNDNYDRSNGGSANSGTIGLDFSLPLYSGGAISSQVKQAQLAYISASEALEQRFRSVQSQTNSLLNNVNASVSSIKAYQQTVVSSQSALAATEAGFEVGTRTIVDVQDATRNLYSAKSQLANARYNYILNVLYLKQTAGSLNPEDLKQINAGLMQPSD</sequence>
<evidence type="ECO:0000256" key="4">
    <source>
        <dbReference type="ARBA" id="ARBA00022452"/>
    </source>
</evidence>
<dbReference type="PANTHER" id="PTHR30026:SF20">
    <property type="entry name" value="OUTER MEMBRANE PROTEIN TOLC"/>
    <property type="match status" value="1"/>
</dbReference>
<comment type="similarity">
    <text evidence="2">Belongs to the outer membrane factor (OMF) (TC 1.B.17) family.</text>
</comment>
<keyword evidence="10" id="KW-1185">Reference proteome</keyword>
<reference evidence="10" key="1">
    <citation type="journal article" date="2019" name="Int. J. Syst. Evol. Microbiol.">
        <title>The Global Catalogue of Microorganisms (GCM) 10K type strain sequencing project: providing services to taxonomists for standard genome sequencing and annotation.</title>
        <authorList>
            <consortium name="The Broad Institute Genomics Platform"/>
            <consortium name="The Broad Institute Genome Sequencing Center for Infectious Disease"/>
            <person name="Wu L."/>
            <person name="Ma J."/>
        </authorList>
    </citation>
    <scope>NUCLEOTIDE SEQUENCE [LARGE SCALE GENOMIC DNA]</scope>
    <source>
        <strain evidence="10">CGMCC 1.10131</strain>
    </source>
</reference>
<dbReference type="NCBIfam" id="NF007002">
    <property type="entry name" value="PRK09465.1"/>
    <property type="match status" value="1"/>
</dbReference>
<accession>A0ABQ1HXS8</accession>
<dbReference type="InterPro" id="IPR003423">
    <property type="entry name" value="OMP_efflux"/>
</dbReference>
<keyword evidence="4" id="KW-1134">Transmembrane beta strand</keyword>
<comment type="caution">
    <text evidence="9">The sequence shown here is derived from an EMBL/GenBank/DDBJ whole genome shotgun (WGS) entry which is preliminary data.</text>
</comment>
<keyword evidence="8" id="KW-0732">Signal</keyword>
<evidence type="ECO:0000256" key="3">
    <source>
        <dbReference type="ARBA" id="ARBA00022448"/>
    </source>
</evidence>
<dbReference type="EMBL" id="BMDY01000003">
    <property type="protein sequence ID" value="GGA97475.1"/>
    <property type="molecule type" value="Genomic_DNA"/>
</dbReference>
<dbReference type="Proteomes" id="UP000651977">
    <property type="component" value="Unassembled WGS sequence"/>
</dbReference>
<evidence type="ECO:0000256" key="8">
    <source>
        <dbReference type="SAM" id="SignalP"/>
    </source>
</evidence>
<evidence type="ECO:0000256" key="7">
    <source>
        <dbReference type="ARBA" id="ARBA00023237"/>
    </source>
</evidence>
<evidence type="ECO:0000313" key="9">
    <source>
        <dbReference type="EMBL" id="GGA97475.1"/>
    </source>
</evidence>
<dbReference type="InterPro" id="IPR010130">
    <property type="entry name" value="T1SS_OMP_TolC"/>
</dbReference>
<gene>
    <name evidence="9" type="ORF">GCM10007414_08070</name>
</gene>
<dbReference type="Pfam" id="PF02321">
    <property type="entry name" value="OEP"/>
    <property type="match status" value="2"/>
</dbReference>
<evidence type="ECO:0000256" key="1">
    <source>
        <dbReference type="ARBA" id="ARBA00004442"/>
    </source>
</evidence>
<feature type="signal peptide" evidence="8">
    <location>
        <begin position="1"/>
        <end position="22"/>
    </location>
</feature>
<organism evidence="9 10">
    <name type="scientific">Agarivorans gilvus</name>
    <dbReference type="NCBI Taxonomy" id="680279"/>
    <lineage>
        <taxon>Bacteria</taxon>
        <taxon>Pseudomonadati</taxon>
        <taxon>Pseudomonadota</taxon>
        <taxon>Gammaproteobacteria</taxon>
        <taxon>Alteromonadales</taxon>
        <taxon>Alteromonadaceae</taxon>
        <taxon>Agarivorans</taxon>
    </lineage>
</organism>
<keyword evidence="6" id="KW-0472">Membrane</keyword>
<keyword evidence="7" id="KW-0998">Cell outer membrane</keyword>
<evidence type="ECO:0000256" key="6">
    <source>
        <dbReference type="ARBA" id="ARBA00023136"/>
    </source>
</evidence>
<protein>
    <submittedName>
        <fullName evidence="9">Outer membrane channel protein TolC</fullName>
    </submittedName>
</protein>